<dbReference type="InterPro" id="IPR027417">
    <property type="entry name" value="P-loop_NTPase"/>
</dbReference>
<evidence type="ECO:0000256" key="1">
    <source>
        <dbReference type="ARBA" id="ARBA00022448"/>
    </source>
</evidence>
<reference evidence="5 6" key="1">
    <citation type="journal article" date="2016" name="Gut Pathog.">
        <title>Whole genome sequencing of "Faecalibaculum rodentium" ALO17, isolated from C57BL/6J laboratory mouse feces.</title>
        <authorList>
            <person name="Lim S."/>
            <person name="Chang D.H."/>
            <person name="Ahn S."/>
            <person name="Kim B.C."/>
        </authorList>
    </citation>
    <scope>NUCLEOTIDE SEQUENCE [LARGE SCALE GENOMIC DNA]</scope>
    <source>
        <strain evidence="5 6">Alo17</strain>
    </source>
</reference>
<dbReference type="InterPro" id="IPR015854">
    <property type="entry name" value="ABC_transpr_LolD-like"/>
</dbReference>
<dbReference type="Gene3D" id="3.40.50.300">
    <property type="entry name" value="P-loop containing nucleotide triphosphate hydrolases"/>
    <property type="match status" value="1"/>
</dbReference>
<dbReference type="Proteomes" id="UP000069771">
    <property type="component" value="Chromosome"/>
</dbReference>
<dbReference type="OrthoDB" id="9802264at2"/>
<dbReference type="InterPro" id="IPR003593">
    <property type="entry name" value="AAA+_ATPase"/>
</dbReference>
<keyword evidence="2" id="KW-0547">Nucleotide-binding</keyword>
<keyword evidence="6" id="KW-1185">Reference proteome</keyword>
<feature type="domain" description="ABC transporter" evidence="4">
    <location>
        <begin position="3"/>
        <end position="223"/>
    </location>
</feature>
<dbReference type="PROSITE" id="PS50893">
    <property type="entry name" value="ABC_TRANSPORTER_2"/>
    <property type="match status" value="1"/>
</dbReference>
<gene>
    <name evidence="5" type="ORF">AALO17_14350</name>
</gene>
<name>A0A140DV92_9FIRM</name>
<dbReference type="GeneID" id="78478134"/>
<sequence length="224" mass="25182">MLVRTENLTKSYGLTRALDHCSLRFTDGQFTAVIGRSGSGKSTLLKMIAGLEKPDLGTVLLDHCNMTELSEEKAALFRADHIGFVFQFFALVSICIIQENLSLIQETGTFLRDTDWEKEIIDRTGIRPFLDKFPHELSGGQQQRAAITAALIRKPDLILVDEPTGNLDRQSGIEIMRLLKLCQSELGITVIMVTHDLDLAKQTDRIVELRDGKPWLYETTDTMD</sequence>
<keyword evidence="1" id="KW-0813">Transport</keyword>
<proteinExistence type="predicted"/>
<dbReference type="SMART" id="SM00382">
    <property type="entry name" value="AAA"/>
    <property type="match status" value="1"/>
</dbReference>
<dbReference type="InterPro" id="IPR017911">
    <property type="entry name" value="MacB-like_ATP-bd"/>
</dbReference>
<organism evidence="5 6">
    <name type="scientific">Faecalibaculum rodentium</name>
    <dbReference type="NCBI Taxonomy" id="1702221"/>
    <lineage>
        <taxon>Bacteria</taxon>
        <taxon>Bacillati</taxon>
        <taxon>Bacillota</taxon>
        <taxon>Erysipelotrichia</taxon>
        <taxon>Erysipelotrichales</taxon>
        <taxon>Erysipelotrichaceae</taxon>
        <taxon>Faecalibaculum</taxon>
    </lineage>
</organism>
<dbReference type="GO" id="GO:0005886">
    <property type="term" value="C:plasma membrane"/>
    <property type="evidence" value="ECO:0007669"/>
    <property type="project" value="TreeGrafter"/>
</dbReference>
<evidence type="ECO:0000256" key="3">
    <source>
        <dbReference type="ARBA" id="ARBA00022840"/>
    </source>
</evidence>
<evidence type="ECO:0000313" key="5">
    <source>
        <dbReference type="EMBL" id="AMK54569.1"/>
    </source>
</evidence>
<dbReference type="GO" id="GO:0016887">
    <property type="term" value="F:ATP hydrolysis activity"/>
    <property type="evidence" value="ECO:0007669"/>
    <property type="project" value="InterPro"/>
</dbReference>
<accession>A0A140DV92</accession>
<protein>
    <recommendedName>
        <fullName evidence="4">ABC transporter domain-containing protein</fullName>
    </recommendedName>
</protein>
<dbReference type="PANTHER" id="PTHR24220">
    <property type="entry name" value="IMPORT ATP-BINDING PROTEIN"/>
    <property type="match status" value="1"/>
</dbReference>
<dbReference type="SUPFAM" id="SSF52540">
    <property type="entry name" value="P-loop containing nucleoside triphosphate hydrolases"/>
    <property type="match status" value="1"/>
</dbReference>
<dbReference type="CDD" id="cd03255">
    <property type="entry name" value="ABC_MJ0796_LolCDE_FtsE"/>
    <property type="match status" value="1"/>
</dbReference>
<dbReference type="EMBL" id="CP011391">
    <property type="protein sequence ID" value="AMK54569.1"/>
    <property type="molecule type" value="Genomic_DNA"/>
</dbReference>
<dbReference type="GO" id="GO:0005524">
    <property type="term" value="F:ATP binding"/>
    <property type="evidence" value="ECO:0007669"/>
    <property type="project" value="UniProtKB-KW"/>
</dbReference>
<dbReference type="Pfam" id="PF00005">
    <property type="entry name" value="ABC_tran"/>
    <property type="match status" value="1"/>
</dbReference>
<dbReference type="InterPro" id="IPR003439">
    <property type="entry name" value="ABC_transporter-like_ATP-bd"/>
</dbReference>
<evidence type="ECO:0000313" key="6">
    <source>
        <dbReference type="Proteomes" id="UP000069771"/>
    </source>
</evidence>
<evidence type="ECO:0000259" key="4">
    <source>
        <dbReference type="PROSITE" id="PS50893"/>
    </source>
</evidence>
<evidence type="ECO:0000256" key="2">
    <source>
        <dbReference type="ARBA" id="ARBA00022741"/>
    </source>
</evidence>
<dbReference type="KEGG" id="fro:AALO17_14350"/>
<dbReference type="RefSeq" id="WP_067557115.1">
    <property type="nucleotide sequence ID" value="NZ_CAMTBT010000048.1"/>
</dbReference>
<dbReference type="GO" id="GO:0022857">
    <property type="term" value="F:transmembrane transporter activity"/>
    <property type="evidence" value="ECO:0007669"/>
    <property type="project" value="TreeGrafter"/>
</dbReference>
<dbReference type="AlphaFoldDB" id="A0A140DV92"/>
<keyword evidence="3" id="KW-0067">ATP-binding</keyword>
<dbReference type="STRING" id="1702221.AALO17_14350"/>